<evidence type="ECO:0000313" key="16">
    <source>
        <dbReference type="Proteomes" id="UP000321562"/>
    </source>
</evidence>
<keyword evidence="5" id="KW-0808">Transferase</keyword>
<dbReference type="InterPro" id="IPR003660">
    <property type="entry name" value="HAMP_dom"/>
</dbReference>
<reference evidence="15 16" key="1">
    <citation type="submission" date="2019-08" db="EMBL/GenBank/DDBJ databases">
        <authorList>
            <person name="Ye J."/>
        </authorList>
    </citation>
    <scope>NUCLEOTIDE SEQUENCE [LARGE SCALE GENOMIC DNA]</scope>
    <source>
        <strain evidence="15 16">TK008</strain>
    </source>
</reference>
<dbReference type="Gene3D" id="1.10.287.130">
    <property type="match status" value="1"/>
</dbReference>
<evidence type="ECO:0000256" key="12">
    <source>
        <dbReference type="SAM" id="Phobius"/>
    </source>
</evidence>
<keyword evidence="7" id="KW-0547">Nucleotide-binding</keyword>
<dbReference type="InterPro" id="IPR003594">
    <property type="entry name" value="HATPase_dom"/>
</dbReference>
<dbReference type="PROSITE" id="PS50109">
    <property type="entry name" value="HIS_KIN"/>
    <property type="match status" value="1"/>
</dbReference>
<dbReference type="EC" id="2.7.13.3" evidence="3"/>
<accession>A0A5C6S3E8</accession>
<evidence type="ECO:0000256" key="1">
    <source>
        <dbReference type="ARBA" id="ARBA00000085"/>
    </source>
</evidence>
<evidence type="ECO:0000259" key="13">
    <source>
        <dbReference type="PROSITE" id="PS50109"/>
    </source>
</evidence>
<evidence type="ECO:0000259" key="14">
    <source>
        <dbReference type="PROSITE" id="PS50885"/>
    </source>
</evidence>
<dbReference type="OrthoDB" id="9809766at2"/>
<evidence type="ECO:0000256" key="4">
    <source>
        <dbReference type="ARBA" id="ARBA00022553"/>
    </source>
</evidence>
<keyword evidence="9" id="KW-0067">ATP-binding</keyword>
<gene>
    <name evidence="15" type="ORF">FQV27_10450</name>
</gene>
<dbReference type="PANTHER" id="PTHR45436">
    <property type="entry name" value="SENSOR HISTIDINE KINASE YKOH"/>
    <property type="match status" value="1"/>
</dbReference>
<name>A0A5C6S3E8_9RHOB</name>
<keyword evidence="11" id="KW-0902">Two-component regulatory system</keyword>
<dbReference type="SUPFAM" id="SSF55874">
    <property type="entry name" value="ATPase domain of HSP90 chaperone/DNA topoisomerase II/histidine kinase"/>
    <property type="match status" value="1"/>
</dbReference>
<comment type="caution">
    <text evidence="15">The sequence shown here is derived from an EMBL/GenBank/DDBJ whole genome shotgun (WGS) entry which is preliminary data.</text>
</comment>
<evidence type="ECO:0000256" key="3">
    <source>
        <dbReference type="ARBA" id="ARBA00012438"/>
    </source>
</evidence>
<dbReference type="InterPro" id="IPR036097">
    <property type="entry name" value="HisK_dim/P_sf"/>
</dbReference>
<dbReference type="Proteomes" id="UP000321562">
    <property type="component" value="Unassembled WGS sequence"/>
</dbReference>
<feature type="domain" description="HAMP" evidence="14">
    <location>
        <begin position="166"/>
        <end position="218"/>
    </location>
</feature>
<dbReference type="InterPro" id="IPR050428">
    <property type="entry name" value="TCS_sensor_his_kinase"/>
</dbReference>
<evidence type="ECO:0000313" key="15">
    <source>
        <dbReference type="EMBL" id="TXB69358.1"/>
    </source>
</evidence>
<dbReference type="SMART" id="SM00388">
    <property type="entry name" value="HisKA"/>
    <property type="match status" value="1"/>
</dbReference>
<dbReference type="Gene3D" id="3.30.565.10">
    <property type="entry name" value="Histidine kinase-like ATPase, C-terminal domain"/>
    <property type="match status" value="1"/>
</dbReference>
<dbReference type="GO" id="GO:0005524">
    <property type="term" value="F:ATP binding"/>
    <property type="evidence" value="ECO:0007669"/>
    <property type="project" value="UniProtKB-KW"/>
</dbReference>
<keyword evidence="4" id="KW-0597">Phosphoprotein</keyword>
<dbReference type="GO" id="GO:0005886">
    <property type="term" value="C:plasma membrane"/>
    <property type="evidence" value="ECO:0007669"/>
    <property type="project" value="TreeGrafter"/>
</dbReference>
<dbReference type="Pfam" id="PF02518">
    <property type="entry name" value="HATPase_c"/>
    <property type="match status" value="1"/>
</dbReference>
<dbReference type="GO" id="GO:0000155">
    <property type="term" value="F:phosphorelay sensor kinase activity"/>
    <property type="evidence" value="ECO:0007669"/>
    <property type="project" value="InterPro"/>
</dbReference>
<organism evidence="15 16">
    <name type="scientific">Paracoccus aurantiacus</name>
    <dbReference type="NCBI Taxonomy" id="2599412"/>
    <lineage>
        <taxon>Bacteria</taxon>
        <taxon>Pseudomonadati</taxon>
        <taxon>Pseudomonadota</taxon>
        <taxon>Alphaproteobacteria</taxon>
        <taxon>Rhodobacterales</taxon>
        <taxon>Paracoccaceae</taxon>
        <taxon>Paracoccus</taxon>
    </lineage>
</organism>
<evidence type="ECO:0000256" key="11">
    <source>
        <dbReference type="ARBA" id="ARBA00023012"/>
    </source>
</evidence>
<evidence type="ECO:0000256" key="2">
    <source>
        <dbReference type="ARBA" id="ARBA00004141"/>
    </source>
</evidence>
<comment type="catalytic activity">
    <reaction evidence="1">
        <text>ATP + protein L-histidine = ADP + protein N-phospho-L-histidine.</text>
        <dbReference type="EC" id="2.7.13.3"/>
    </reaction>
</comment>
<comment type="subcellular location">
    <subcellularLocation>
        <location evidence="2">Membrane</location>
        <topology evidence="2">Multi-pass membrane protein</topology>
    </subcellularLocation>
</comment>
<dbReference type="AlphaFoldDB" id="A0A5C6S3E8"/>
<proteinExistence type="predicted"/>
<evidence type="ECO:0000256" key="10">
    <source>
        <dbReference type="ARBA" id="ARBA00022989"/>
    </source>
</evidence>
<dbReference type="InterPro" id="IPR036890">
    <property type="entry name" value="HATPase_C_sf"/>
</dbReference>
<dbReference type="PROSITE" id="PS50885">
    <property type="entry name" value="HAMP"/>
    <property type="match status" value="1"/>
</dbReference>
<feature type="domain" description="Histidine kinase" evidence="13">
    <location>
        <begin position="226"/>
        <end position="412"/>
    </location>
</feature>
<evidence type="ECO:0000256" key="5">
    <source>
        <dbReference type="ARBA" id="ARBA00022679"/>
    </source>
</evidence>
<evidence type="ECO:0000256" key="6">
    <source>
        <dbReference type="ARBA" id="ARBA00022692"/>
    </source>
</evidence>
<keyword evidence="8" id="KW-0418">Kinase</keyword>
<dbReference type="RefSeq" id="WP_147098091.1">
    <property type="nucleotide sequence ID" value="NZ_JBHUFH010000011.1"/>
</dbReference>
<dbReference type="InterPro" id="IPR005467">
    <property type="entry name" value="His_kinase_dom"/>
</dbReference>
<evidence type="ECO:0000256" key="8">
    <source>
        <dbReference type="ARBA" id="ARBA00022777"/>
    </source>
</evidence>
<keyword evidence="10 12" id="KW-1133">Transmembrane helix</keyword>
<sequence>MTGPDITRRKSAGGWSLRGRLLRRVLIGVGLGWLLGLILAISAVRYEMGELLDESLGGIAQLSLSIYRETGDVALPPYSGDTQLRIIHNGDERLSAAWPALAQDGGFDVEGWRVVRISDPASGLVVEAGQNDSWRREEVVETVGWLVVMMLPVLALTLLVVSRAVTSALRPTDRFARQLQARKPGDLDPIRAPGLPRDLAPVAASMNLYLDRIRGHVEAERQFATHAAHELRTPVAAASAQAQAIAAGIADTGAPQRIVEALRRLGSLVDRLLLLARADAAPAGLGQSDLVQVTRMVIAEMRGNVVFDDGDVDHVQVAIHPEALALILGNLLRNARDHGSGAVRVALTEGPVLTISNPIRPGEGYRHAAFEKSARTGGTGLGLDIVRKIAGKEGIGLEFDDSGNRARVTLIF</sequence>
<dbReference type="InterPro" id="IPR003661">
    <property type="entry name" value="HisK_dim/P_dom"/>
</dbReference>
<keyword evidence="16" id="KW-1185">Reference proteome</keyword>
<evidence type="ECO:0000256" key="7">
    <source>
        <dbReference type="ARBA" id="ARBA00022741"/>
    </source>
</evidence>
<evidence type="ECO:0000256" key="9">
    <source>
        <dbReference type="ARBA" id="ARBA00022840"/>
    </source>
</evidence>
<dbReference type="EMBL" id="VOPL01000003">
    <property type="protein sequence ID" value="TXB69358.1"/>
    <property type="molecule type" value="Genomic_DNA"/>
</dbReference>
<dbReference type="Pfam" id="PF00512">
    <property type="entry name" value="HisKA"/>
    <property type="match status" value="1"/>
</dbReference>
<dbReference type="PANTHER" id="PTHR45436:SF14">
    <property type="entry name" value="SENSOR PROTEIN QSEC"/>
    <property type="match status" value="1"/>
</dbReference>
<feature type="transmembrane region" description="Helical" evidence="12">
    <location>
        <begin position="143"/>
        <end position="161"/>
    </location>
</feature>
<feature type="transmembrane region" description="Helical" evidence="12">
    <location>
        <begin position="21"/>
        <end position="44"/>
    </location>
</feature>
<dbReference type="SUPFAM" id="SSF47384">
    <property type="entry name" value="Homodimeric domain of signal transducing histidine kinase"/>
    <property type="match status" value="1"/>
</dbReference>
<protein>
    <recommendedName>
        <fullName evidence="3">histidine kinase</fullName>
        <ecNumber evidence="3">2.7.13.3</ecNumber>
    </recommendedName>
</protein>
<keyword evidence="12" id="KW-0472">Membrane</keyword>
<keyword evidence="6 12" id="KW-0812">Transmembrane</keyword>